<proteinExistence type="predicted"/>
<reference evidence="2 3" key="1">
    <citation type="submission" date="2016-07" db="EMBL/GenBank/DDBJ databases">
        <title>Pervasive Adenine N6-methylation of Active Genes in Fungi.</title>
        <authorList>
            <consortium name="DOE Joint Genome Institute"/>
            <person name="Mondo S.J."/>
            <person name="Dannebaum R.O."/>
            <person name="Kuo R.C."/>
            <person name="Labutti K."/>
            <person name="Haridas S."/>
            <person name="Kuo A."/>
            <person name="Salamov A."/>
            <person name="Ahrendt S.R."/>
            <person name="Lipzen A."/>
            <person name="Sullivan W."/>
            <person name="Andreopoulos W.B."/>
            <person name="Clum A."/>
            <person name="Lindquist E."/>
            <person name="Daum C."/>
            <person name="Ramamoorthy G.K."/>
            <person name="Gryganskyi A."/>
            <person name="Culley D."/>
            <person name="Magnuson J.K."/>
            <person name="James T.Y."/>
            <person name="O'Malley M.A."/>
            <person name="Stajich J.E."/>
            <person name="Spatafora J.W."/>
            <person name="Visel A."/>
            <person name="Grigoriev I.V."/>
        </authorList>
    </citation>
    <scope>NUCLEOTIDE SEQUENCE [LARGE SCALE GENOMIC DNA]</scope>
    <source>
        <strain evidence="2 3">12-1054</strain>
    </source>
</reference>
<comment type="caution">
    <text evidence="2">The sequence shown here is derived from an EMBL/GenBank/DDBJ whole genome shotgun (WGS) entry which is preliminary data.</text>
</comment>
<feature type="non-terminal residue" evidence="2">
    <location>
        <position position="190"/>
    </location>
</feature>
<dbReference type="RefSeq" id="XP_040723678.1">
    <property type="nucleotide sequence ID" value="XM_040872269.1"/>
</dbReference>
<evidence type="ECO:0000313" key="2">
    <source>
        <dbReference type="EMBL" id="ORY79046.1"/>
    </source>
</evidence>
<keyword evidence="3" id="KW-1185">Reference proteome</keyword>
<dbReference type="AlphaFoldDB" id="A0A1Y2F6T5"/>
<name>A0A1Y2F6T5_PROLT</name>
<evidence type="ECO:0000256" key="1">
    <source>
        <dbReference type="SAM" id="SignalP"/>
    </source>
</evidence>
<dbReference type="GeneID" id="63788868"/>
<evidence type="ECO:0000313" key="3">
    <source>
        <dbReference type="Proteomes" id="UP000193685"/>
    </source>
</evidence>
<gene>
    <name evidence="2" type="ORF">BCR37DRAFT_414790</name>
</gene>
<protein>
    <submittedName>
        <fullName evidence="2">Uncharacterized protein</fullName>
    </submittedName>
</protein>
<feature type="signal peptide" evidence="1">
    <location>
        <begin position="1"/>
        <end position="17"/>
    </location>
</feature>
<sequence>MSIYMALWIFVITFIKSLQLEAFDRNNIDLGCNVYLKDSDATIKSVKFNIEQTDPPRIKASHTLGGVHAYLALRGGPGGDWLQARTVRLSTSEMCLYHKPTDWCLLTSVSKDGEASAVSPFRQGTVWTWNGLKVVNVSYQQNGDQSGWTQSISEMDTNTVHSQLTSPASKMNILSIGTDYMGEFKTQAML</sequence>
<feature type="chain" id="PRO_5012914828" evidence="1">
    <location>
        <begin position="18"/>
        <end position="190"/>
    </location>
</feature>
<accession>A0A1Y2F6T5</accession>
<dbReference type="EMBL" id="MCFI01000016">
    <property type="protein sequence ID" value="ORY79046.1"/>
    <property type="molecule type" value="Genomic_DNA"/>
</dbReference>
<keyword evidence="1" id="KW-0732">Signal</keyword>
<organism evidence="2 3">
    <name type="scientific">Protomyces lactucae-debilis</name>
    <dbReference type="NCBI Taxonomy" id="2754530"/>
    <lineage>
        <taxon>Eukaryota</taxon>
        <taxon>Fungi</taxon>
        <taxon>Dikarya</taxon>
        <taxon>Ascomycota</taxon>
        <taxon>Taphrinomycotina</taxon>
        <taxon>Taphrinomycetes</taxon>
        <taxon>Taphrinales</taxon>
        <taxon>Protomycetaceae</taxon>
        <taxon>Protomyces</taxon>
    </lineage>
</organism>
<dbReference type="Proteomes" id="UP000193685">
    <property type="component" value="Unassembled WGS sequence"/>
</dbReference>